<dbReference type="PROSITE" id="PS50157">
    <property type="entry name" value="ZINC_FINGER_C2H2_2"/>
    <property type="match status" value="1"/>
</dbReference>
<accession>A0A6V7Q403</accession>
<dbReference type="SUPFAM" id="SSF57667">
    <property type="entry name" value="beta-beta-alpha zinc fingers"/>
    <property type="match status" value="1"/>
</dbReference>
<feature type="region of interest" description="Disordered" evidence="2">
    <location>
        <begin position="26"/>
        <end position="45"/>
    </location>
</feature>
<dbReference type="Pfam" id="PF13912">
    <property type="entry name" value="zf-C2H2_6"/>
    <property type="match status" value="2"/>
</dbReference>
<feature type="compositionally biased region" description="Low complexity" evidence="2">
    <location>
        <begin position="64"/>
        <end position="75"/>
    </location>
</feature>
<feature type="domain" description="C2H2-type" evidence="3">
    <location>
        <begin position="192"/>
        <end position="214"/>
    </location>
</feature>
<dbReference type="InterPro" id="IPR036236">
    <property type="entry name" value="Znf_C2H2_sf"/>
</dbReference>
<name>A0A6V7Q403_ANACO</name>
<evidence type="ECO:0000256" key="1">
    <source>
        <dbReference type="PROSITE-ProRule" id="PRU00042"/>
    </source>
</evidence>
<dbReference type="PROSITE" id="PS00028">
    <property type="entry name" value="ZINC_FINGER_C2H2_1"/>
    <property type="match status" value="1"/>
</dbReference>
<evidence type="ECO:0000259" key="3">
    <source>
        <dbReference type="PROSITE" id="PS50157"/>
    </source>
</evidence>
<proteinExistence type="predicted"/>
<protein>
    <recommendedName>
        <fullName evidence="3">C2H2-type domain-containing protein</fullName>
    </recommendedName>
</protein>
<evidence type="ECO:0000313" key="4">
    <source>
        <dbReference type="EMBL" id="CAD1837914.1"/>
    </source>
</evidence>
<evidence type="ECO:0000256" key="2">
    <source>
        <dbReference type="SAM" id="MobiDB-lite"/>
    </source>
</evidence>
<keyword evidence="1" id="KW-0863">Zinc-finger</keyword>
<gene>
    <name evidence="4" type="ORF">CB5_LOCUS21125</name>
</gene>
<keyword evidence="1" id="KW-0479">Metal-binding</keyword>
<dbReference type="PANTHER" id="PTHR46869">
    <property type="entry name" value="C2H2-LIKE ZINC FINGER PROTEIN"/>
    <property type="match status" value="1"/>
</dbReference>
<sequence length="275" mass="29826">MEGGGDDKEPHCCRARGKRFPCGRSLGAHMRSHSSPISSFSSDDDGDYEFAKKMTTRDCTNGGSSVSTTTSSSRTFMELRACLRLPERRCRAGRRRGGASVASRWSVKEEKRSSPRSRRRAPEENRRRERDSRAPNATGPSAPTRLSEATAPIGSGSTAPAAAAPAQDPLPPDDSFGAAVASPESAKKARAHRCPICDKVFGSGQALGGHKRSHLMASSSDRRVRICSVDDESRDLLDLNLPAPVDDDDDEDSSNVNENVEYKSWWVEGEHKHGA</sequence>
<dbReference type="AlphaFoldDB" id="A0A6V7Q403"/>
<feature type="compositionally biased region" description="Basic and acidic residues" evidence="2">
    <location>
        <begin position="120"/>
        <end position="133"/>
    </location>
</feature>
<feature type="region of interest" description="Disordered" evidence="2">
    <location>
        <begin position="55"/>
        <end position="222"/>
    </location>
</feature>
<dbReference type="SMART" id="SM00355">
    <property type="entry name" value="ZnF_C2H2"/>
    <property type="match status" value="2"/>
</dbReference>
<dbReference type="GO" id="GO:0008270">
    <property type="term" value="F:zinc ion binding"/>
    <property type="evidence" value="ECO:0007669"/>
    <property type="project" value="UniProtKB-KW"/>
</dbReference>
<keyword evidence="1" id="KW-0862">Zinc</keyword>
<reference evidence="4" key="1">
    <citation type="submission" date="2020-07" db="EMBL/GenBank/DDBJ databases">
        <authorList>
            <person name="Lin J."/>
        </authorList>
    </citation>
    <scope>NUCLEOTIDE SEQUENCE</scope>
</reference>
<dbReference type="PANTHER" id="PTHR46869:SF6">
    <property type="entry name" value="C2H2-TYPE DOMAIN-CONTAINING PROTEIN"/>
    <property type="match status" value="1"/>
</dbReference>
<dbReference type="EMBL" id="LR862132">
    <property type="protein sequence ID" value="CAD1837914.1"/>
    <property type="molecule type" value="Genomic_DNA"/>
</dbReference>
<organism evidence="4">
    <name type="scientific">Ananas comosus var. bracteatus</name>
    <name type="common">red pineapple</name>
    <dbReference type="NCBI Taxonomy" id="296719"/>
    <lineage>
        <taxon>Eukaryota</taxon>
        <taxon>Viridiplantae</taxon>
        <taxon>Streptophyta</taxon>
        <taxon>Embryophyta</taxon>
        <taxon>Tracheophyta</taxon>
        <taxon>Spermatophyta</taxon>
        <taxon>Magnoliopsida</taxon>
        <taxon>Liliopsida</taxon>
        <taxon>Poales</taxon>
        <taxon>Bromeliaceae</taxon>
        <taxon>Bromelioideae</taxon>
        <taxon>Ananas</taxon>
    </lineage>
</organism>
<dbReference type="InterPro" id="IPR013087">
    <property type="entry name" value="Znf_C2H2_type"/>
</dbReference>
<feature type="region of interest" description="Disordered" evidence="2">
    <location>
        <begin position="239"/>
        <end position="261"/>
    </location>
</feature>